<evidence type="ECO:0000313" key="5">
    <source>
        <dbReference type="EMBL" id="KAF1969097.1"/>
    </source>
</evidence>
<dbReference type="GO" id="GO:0016831">
    <property type="term" value="F:carboxy-lyase activity"/>
    <property type="evidence" value="ECO:0007669"/>
    <property type="project" value="UniProtKB-KW"/>
</dbReference>
<dbReference type="EMBL" id="ML976713">
    <property type="protein sequence ID" value="KAF1969097.1"/>
    <property type="molecule type" value="Genomic_DNA"/>
</dbReference>
<dbReference type="Proteomes" id="UP000800036">
    <property type="component" value="Unassembled WGS sequence"/>
</dbReference>
<dbReference type="PANTHER" id="PTHR21240">
    <property type="entry name" value="2-AMINO-3-CARBOXYLMUCONATE-6-SEMIALDEHYDE DECARBOXYLASE"/>
    <property type="match status" value="1"/>
</dbReference>
<evidence type="ECO:0000259" key="4">
    <source>
        <dbReference type="Pfam" id="PF04909"/>
    </source>
</evidence>
<dbReference type="GO" id="GO:0016787">
    <property type="term" value="F:hydrolase activity"/>
    <property type="evidence" value="ECO:0007669"/>
    <property type="project" value="UniProtKB-KW"/>
</dbReference>
<gene>
    <name evidence="5" type="ORF">BU23DRAFT_478257</name>
</gene>
<reference evidence="5" key="1">
    <citation type="journal article" date="2020" name="Stud. Mycol.">
        <title>101 Dothideomycetes genomes: a test case for predicting lifestyles and emergence of pathogens.</title>
        <authorList>
            <person name="Haridas S."/>
            <person name="Albert R."/>
            <person name="Binder M."/>
            <person name="Bloem J."/>
            <person name="Labutti K."/>
            <person name="Salamov A."/>
            <person name="Andreopoulos B."/>
            <person name="Baker S."/>
            <person name="Barry K."/>
            <person name="Bills G."/>
            <person name="Bluhm B."/>
            <person name="Cannon C."/>
            <person name="Castanera R."/>
            <person name="Culley D."/>
            <person name="Daum C."/>
            <person name="Ezra D."/>
            <person name="Gonzalez J."/>
            <person name="Henrissat B."/>
            <person name="Kuo A."/>
            <person name="Liang C."/>
            <person name="Lipzen A."/>
            <person name="Lutzoni F."/>
            <person name="Magnuson J."/>
            <person name="Mondo S."/>
            <person name="Nolan M."/>
            <person name="Ohm R."/>
            <person name="Pangilinan J."/>
            <person name="Park H.-J."/>
            <person name="Ramirez L."/>
            <person name="Alfaro M."/>
            <person name="Sun H."/>
            <person name="Tritt A."/>
            <person name="Yoshinaga Y."/>
            <person name="Zwiers L.-H."/>
            <person name="Turgeon B."/>
            <person name="Goodwin S."/>
            <person name="Spatafora J."/>
            <person name="Crous P."/>
            <person name="Grigoriev I."/>
        </authorList>
    </citation>
    <scope>NUCLEOTIDE SEQUENCE</scope>
    <source>
        <strain evidence="5">CBS 107.79</strain>
    </source>
</reference>
<dbReference type="Gene3D" id="3.20.20.140">
    <property type="entry name" value="Metal-dependent hydrolases"/>
    <property type="match status" value="1"/>
</dbReference>
<sequence length="336" mass="37207">MKRPRQLLSLEEHYYSNAVFSSLDERVQRTLEAVPGLVDQLVNVGEERLASMDRGDITLQVISHAFTSGGPSPDTCRRGNNQLARAILSSCQPTRFAAFAVLPVADPAASALELHRCVSQLGFVGALIDNHADGTHYDATAYAVLWAKACELDVPIYLHPTWPSAAMGAHYAGNYPNAVSTSLGGPGWGWHADVGLHVLKLFAAGVFDMFPSLKIILGHMGEMLPFMLERCIEMSKGFAGGWGPRVRPLRQVWDENIWITTSGAWSVAPMRCILANTRVERIMYSVDYPFESNEKGRRWFEQLEESGLLSREELEMVAHGNAEKLLRVQLPRCAPE</sequence>
<keyword evidence="1 3" id="KW-0210">Decarboxylase</keyword>
<organism evidence="5 6">
    <name type="scientific">Bimuria novae-zelandiae CBS 107.79</name>
    <dbReference type="NCBI Taxonomy" id="1447943"/>
    <lineage>
        <taxon>Eukaryota</taxon>
        <taxon>Fungi</taxon>
        <taxon>Dikarya</taxon>
        <taxon>Ascomycota</taxon>
        <taxon>Pezizomycotina</taxon>
        <taxon>Dothideomycetes</taxon>
        <taxon>Pleosporomycetidae</taxon>
        <taxon>Pleosporales</taxon>
        <taxon>Massarineae</taxon>
        <taxon>Didymosphaeriaceae</taxon>
        <taxon>Bimuria</taxon>
    </lineage>
</organism>
<name>A0A6A5V6Z1_9PLEO</name>
<keyword evidence="5" id="KW-0378">Hydrolase</keyword>
<evidence type="ECO:0000313" key="6">
    <source>
        <dbReference type="Proteomes" id="UP000800036"/>
    </source>
</evidence>
<dbReference type="InterPro" id="IPR006680">
    <property type="entry name" value="Amidohydro-rel"/>
</dbReference>
<dbReference type="GO" id="GO:0019748">
    <property type="term" value="P:secondary metabolic process"/>
    <property type="evidence" value="ECO:0007669"/>
    <property type="project" value="TreeGrafter"/>
</dbReference>
<evidence type="ECO:0000256" key="1">
    <source>
        <dbReference type="ARBA" id="ARBA00022793"/>
    </source>
</evidence>
<dbReference type="AlphaFoldDB" id="A0A6A5V6Z1"/>
<dbReference type="InterPro" id="IPR032465">
    <property type="entry name" value="ACMSD"/>
</dbReference>
<feature type="domain" description="Amidohydrolase-related" evidence="4">
    <location>
        <begin position="72"/>
        <end position="327"/>
    </location>
</feature>
<dbReference type="OrthoDB" id="432010at2759"/>
<keyword evidence="6" id="KW-1185">Reference proteome</keyword>
<keyword evidence="2 3" id="KW-0456">Lyase</keyword>
<protein>
    <submittedName>
        <fullName evidence="5">Amidohydrolase 2</fullName>
    </submittedName>
</protein>
<comment type="similarity">
    <text evidence="3">Belongs to the metallo-dependent hydrolases superfamily.</text>
</comment>
<dbReference type="Pfam" id="PF04909">
    <property type="entry name" value="Amidohydro_2"/>
    <property type="match status" value="1"/>
</dbReference>
<evidence type="ECO:0000256" key="3">
    <source>
        <dbReference type="RuleBase" id="RU366045"/>
    </source>
</evidence>
<dbReference type="InterPro" id="IPR032466">
    <property type="entry name" value="Metal_Hydrolase"/>
</dbReference>
<evidence type="ECO:0000256" key="2">
    <source>
        <dbReference type="ARBA" id="ARBA00023239"/>
    </source>
</evidence>
<dbReference type="SUPFAM" id="SSF51556">
    <property type="entry name" value="Metallo-dependent hydrolases"/>
    <property type="match status" value="1"/>
</dbReference>
<dbReference type="FunFam" id="3.20.20.140:FF:000099">
    <property type="entry name" value="Amidohydrolase 2"/>
    <property type="match status" value="1"/>
</dbReference>
<dbReference type="PANTHER" id="PTHR21240:SF30">
    <property type="entry name" value="AMIDOHYDROLASE-RELATED DOMAIN-CONTAINING PROTEIN-RELATED"/>
    <property type="match status" value="1"/>
</dbReference>
<dbReference type="GO" id="GO:0005829">
    <property type="term" value="C:cytosol"/>
    <property type="evidence" value="ECO:0007669"/>
    <property type="project" value="TreeGrafter"/>
</dbReference>
<proteinExistence type="inferred from homology"/>
<accession>A0A6A5V6Z1</accession>